<dbReference type="EMBL" id="CP036262">
    <property type="protein sequence ID" value="QDS93654.1"/>
    <property type="molecule type" value="Genomic_DNA"/>
</dbReference>
<reference evidence="1 2" key="1">
    <citation type="submission" date="2019-02" db="EMBL/GenBank/DDBJ databases">
        <title>Deep-cultivation of Planctomycetes and their phenomic and genomic characterization uncovers novel biology.</title>
        <authorList>
            <person name="Wiegand S."/>
            <person name="Jogler M."/>
            <person name="Boedeker C."/>
            <person name="Pinto D."/>
            <person name="Vollmers J."/>
            <person name="Rivas-Marin E."/>
            <person name="Kohn T."/>
            <person name="Peeters S.H."/>
            <person name="Heuer A."/>
            <person name="Rast P."/>
            <person name="Oberbeckmann S."/>
            <person name="Bunk B."/>
            <person name="Jeske O."/>
            <person name="Meyerdierks A."/>
            <person name="Storesund J.E."/>
            <person name="Kallscheuer N."/>
            <person name="Luecker S."/>
            <person name="Lage O.M."/>
            <person name="Pohl T."/>
            <person name="Merkel B.J."/>
            <person name="Hornburger P."/>
            <person name="Mueller R.-W."/>
            <person name="Bruemmer F."/>
            <person name="Labrenz M."/>
            <person name="Spormann A.M."/>
            <person name="Op den Camp H."/>
            <person name="Overmann J."/>
            <person name="Amann R."/>
            <person name="Jetten M.S.M."/>
            <person name="Mascher T."/>
            <person name="Medema M.H."/>
            <person name="Devos D.P."/>
            <person name="Kaster A.-K."/>
            <person name="Ovreas L."/>
            <person name="Rohde M."/>
            <person name="Galperin M.Y."/>
            <person name="Jogler C."/>
        </authorList>
    </citation>
    <scope>NUCLEOTIDE SEQUENCE [LARGE SCALE GENOMIC DNA]</scope>
    <source>
        <strain evidence="1 2">FF011L</strain>
    </source>
</reference>
<gene>
    <name evidence="1" type="ORF">FF011L_24270</name>
</gene>
<name>A0A517MFJ1_9BACT</name>
<dbReference type="RefSeq" id="WP_145351774.1">
    <property type="nucleotide sequence ID" value="NZ_CP036262.1"/>
</dbReference>
<organism evidence="1 2">
    <name type="scientific">Roseimaritima multifibrata</name>
    <dbReference type="NCBI Taxonomy" id="1930274"/>
    <lineage>
        <taxon>Bacteria</taxon>
        <taxon>Pseudomonadati</taxon>
        <taxon>Planctomycetota</taxon>
        <taxon>Planctomycetia</taxon>
        <taxon>Pirellulales</taxon>
        <taxon>Pirellulaceae</taxon>
        <taxon>Roseimaritima</taxon>
    </lineage>
</organism>
<accession>A0A517MFJ1</accession>
<dbReference type="KEGG" id="rml:FF011L_24270"/>
<proteinExistence type="predicted"/>
<keyword evidence="2" id="KW-1185">Reference proteome</keyword>
<evidence type="ECO:0000313" key="2">
    <source>
        <dbReference type="Proteomes" id="UP000320672"/>
    </source>
</evidence>
<dbReference type="OrthoDB" id="283006at2"/>
<sequence>MWKPPQEGGQGSDTLTLDRILDRRRTIAVGVLSLCLLGGVAVRPMPAEANSLLIAQSEIVPPNGWRHTTQGWERIEEQPGWAINYWIQIQEQEESANWCLGLFSTLAVVHPISFAAGQLAIAFLLASVTKQEPVGVSSV</sequence>
<protein>
    <submittedName>
        <fullName evidence="1">Uncharacterized protein</fullName>
    </submittedName>
</protein>
<evidence type="ECO:0000313" key="1">
    <source>
        <dbReference type="EMBL" id="QDS93654.1"/>
    </source>
</evidence>
<dbReference type="AlphaFoldDB" id="A0A517MFJ1"/>
<dbReference type="Proteomes" id="UP000320672">
    <property type="component" value="Chromosome"/>
</dbReference>